<gene>
    <name evidence="2" type="ORF">EMO89_02385</name>
</gene>
<evidence type="ECO:0000313" key="3">
    <source>
        <dbReference type="Proteomes" id="UP000412028"/>
    </source>
</evidence>
<comment type="caution">
    <text evidence="2">The sequence shown here is derived from an EMBL/GenBank/DDBJ whole genome shotgun (WGS) entry which is preliminary data.</text>
</comment>
<sequence length="83" mass="9377">MSEIDKHCLTANEHYIDAMDEVFYETVDLLKEAWSSREWELVDMIPRRIALLSQAVNSSGDAGEATSVNNPFFTPVSNTKGQR</sequence>
<feature type="region of interest" description="Disordered" evidence="1">
    <location>
        <begin position="60"/>
        <end position="83"/>
    </location>
</feature>
<organism evidence="2 3">
    <name type="scientific">Bifidobacterium tissieri</name>
    <dbReference type="NCBI Taxonomy" id="1630162"/>
    <lineage>
        <taxon>Bacteria</taxon>
        <taxon>Bacillati</taxon>
        <taxon>Actinomycetota</taxon>
        <taxon>Actinomycetes</taxon>
        <taxon>Bifidobacteriales</taxon>
        <taxon>Bifidobacteriaceae</taxon>
        <taxon>Bifidobacterium</taxon>
    </lineage>
</organism>
<accession>A0A5M9ZMI5</accession>
<protein>
    <submittedName>
        <fullName evidence="2">Uncharacterized protein</fullName>
    </submittedName>
</protein>
<reference evidence="2 3" key="1">
    <citation type="journal article" date="2019" name="Syst. Appl. Microbiol.">
        <title>Characterization of Bifidobacterium species in feaces of the Egyptian fruit bat: Description of B. vespertilionis sp. nov. and B. rousetti sp. nov.</title>
        <authorList>
            <person name="Modesto M."/>
            <person name="Satti M."/>
            <person name="Watanabe K."/>
            <person name="Puglisi E."/>
            <person name="Morelli L."/>
            <person name="Huang C.-H."/>
            <person name="Liou J.-S."/>
            <person name="Miyashita M."/>
            <person name="Tamura T."/>
            <person name="Saito S."/>
            <person name="Mori K."/>
            <person name="Huang L."/>
            <person name="Sciavilla P."/>
            <person name="Sandri C."/>
            <person name="Spiezio C."/>
            <person name="Vitali F."/>
            <person name="Cavalieri D."/>
            <person name="Perpetuini G."/>
            <person name="Tofalo R."/>
            <person name="Bonetti A."/>
            <person name="Arita M."/>
            <person name="Mattarelli P."/>
        </authorList>
    </citation>
    <scope>NUCLEOTIDE SEQUENCE [LARGE SCALE GENOMIC DNA]</scope>
    <source>
        <strain evidence="2 3">RST7</strain>
    </source>
</reference>
<evidence type="ECO:0000313" key="2">
    <source>
        <dbReference type="EMBL" id="KAA8831592.1"/>
    </source>
</evidence>
<name>A0A5M9ZMI5_9BIFI</name>
<dbReference type="RefSeq" id="WP_150380765.1">
    <property type="nucleotide sequence ID" value="NZ_RZUI01000002.1"/>
</dbReference>
<dbReference type="AlphaFoldDB" id="A0A5M9ZMI5"/>
<dbReference type="Proteomes" id="UP000412028">
    <property type="component" value="Unassembled WGS sequence"/>
</dbReference>
<dbReference type="EMBL" id="RZUI01000002">
    <property type="protein sequence ID" value="KAA8831592.1"/>
    <property type="molecule type" value="Genomic_DNA"/>
</dbReference>
<proteinExistence type="predicted"/>
<evidence type="ECO:0000256" key="1">
    <source>
        <dbReference type="SAM" id="MobiDB-lite"/>
    </source>
</evidence>